<comment type="caution">
    <text evidence="1">The sequence shown here is derived from an EMBL/GenBank/DDBJ whole genome shotgun (WGS) entry which is preliminary data.</text>
</comment>
<proteinExistence type="predicted"/>
<reference evidence="1 2" key="1">
    <citation type="submission" date="2020-05" db="EMBL/GenBank/DDBJ databases">
        <authorList>
            <person name="Khan S.A."/>
            <person name="Jeon C.O."/>
            <person name="Chun B.H."/>
        </authorList>
    </citation>
    <scope>NUCLEOTIDE SEQUENCE [LARGE SCALE GENOMIC DNA]</scope>
    <source>
        <strain evidence="1 2">S1162</strain>
    </source>
</reference>
<evidence type="ECO:0000313" key="1">
    <source>
        <dbReference type="EMBL" id="NNU33684.1"/>
    </source>
</evidence>
<name>A0ABX1W0D8_9SPHI</name>
<organism evidence="1 2">
    <name type="scientific">Mucilaginibacter humi</name>
    <dbReference type="NCBI Taxonomy" id="2732510"/>
    <lineage>
        <taxon>Bacteria</taxon>
        <taxon>Pseudomonadati</taxon>
        <taxon>Bacteroidota</taxon>
        <taxon>Sphingobacteriia</taxon>
        <taxon>Sphingobacteriales</taxon>
        <taxon>Sphingobacteriaceae</taxon>
        <taxon>Mucilaginibacter</taxon>
    </lineage>
</organism>
<dbReference type="Proteomes" id="UP000566071">
    <property type="component" value="Unassembled WGS sequence"/>
</dbReference>
<protein>
    <submittedName>
        <fullName evidence="1">Uncharacterized protein</fullName>
    </submittedName>
</protein>
<evidence type="ECO:0000313" key="2">
    <source>
        <dbReference type="Proteomes" id="UP000566071"/>
    </source>
</evidence>
<dbReference type="RefSeq" id="WP_175269371.1">
    <property type="nucleotide sequence ID" value="NZ_JABFCR010000017.1"/>
</dbReference>
<dbReference type="EMBL" id="JABFCR010000017">
    <property type="protein sequence ID" value="NNU33684.1"/>
    <property type="molecule type" value="Genomic_DNA"/>
</dbReference>
<keyword evidence="2" id="KW-1185">Reference proteome</keyword>
<accession>A0ABX1W0D8</accession>
<sequence>MEGRAVHKQLYNPEGQKYRAWLTPDDKNLTENGNKKIRHYHENYGYDTEKVIAGKGIKELEDPKAGEELMYSLKKVTPSKLRLLVPTAIKSILLRLTRSLKRLTYTIIS</sequence>
<gene>
    <name evidence="1" type="ORF">HK413_05150</name>
</gene>